<accession>A0AAD1SMT9</accession>
<dbReference type="GO" id="GO:0000226">
    <property type="term" value="P:microtubule cytoskeleton organization"/>
    <property type="evidence" value="ECO:0007669"/>
    <property type="project" value="TreeGrafter"/>
</dbReference>
<evidence type="ECO:0000256" key="1">
    <source>
        <dbReference type="ARBA" id="ARBA00006820"/>
    </source>
</evidence>
<evidence type="ECO:0000256" key="5">
    <source>
        <dbReference type="ARBA" id="ARBA00022840"/>
    </source>
</evidence>
<keyword evidence="10" id="KW-1185">Reference proteome</keyword>
<dbReference type="PROSITE" id="PS51221">
    <property type="entry name" value="TTL"/>
    <property type="match status" value="1"/>
</dbReference>
<keyword evidence="2" id="KW-0436">Ligase</keyword>
<keyword evidence="5" id="KW-0067">ATP-binding</keyword>
<dbReference type="GO" id="GO:0036064">
    <property type="term" value="C:ciliary basal body"/>
    <property type="evidence" value="ECO:0007669"/>
    <property type="project" value="TreeGrafter"/>
</dbReference>
<dbReference type="GO" id="GO:0005524">
    <property type="term" value="F:ATP binding"/>
    <property type="evidence" value="ECO:0007669"/>
    <property type="project" value="UniProtKB-KW"/>
</dbReference>
<evidence type="ECO:0000256" key="2">
    <source>
        <dbReference type="ARBA" id="ARBA00022598"/>
    </source>
</evidence>
<dbReference type="Proteomes" id="UP001295444">
    <property type="component" value="Chromosome 06"/>
</dbReference>
<dbReference type="EMBL" id="OW240917">
    <property type="protein sequence ID" value="CAH2302211.1"/>
    <property type="molecule type" value="Genomic_DNA"/>
</dbReference>
<proteinExistence type="inferred from homology"/>
<dbReference type="PANTHER" id="PTHR12241">
    <property type="entry name" value="TUBULIN POLYGLUTAMYLASE"/>
    <property type="match status" value="1"/>
</dbReference>
<sequence>MEHWKDESCILWTGSSSQTPIVRFRAEAFTGESPLHEVGERCHLSYNMGGGKSRLVRNILSAHGFQEVESSSQYFNVMWTGPFQNQSVLKNLSGFQRINHFPKSGILGQKDLLYKNLRKLQQKQSNQRFDFLPETYVLPTEYQNFSRAILKDRGTWIVKPVASCEGRGIKLIDSLSQISKEDRVVVSKYISNPLLINGFKFDLRLYVLVTSYDPLVIYLYQEGITRFATAKYQLKEKTMSNKFMHLTNYSINKKSSSFVRCHIPNMDDYGSQWTMSAMLRYLKNNGKDTATLMSKIEDLVIKAIISAEGSIALSCKMNLAHKRNCFELYGFDVIIDENLKPWLLEINLSPSLGCDDVLNLKIKSNLMADTLTLVGVECKNPQQKNKAGGITSNNTVGQSKSRQFDEENFQWVNDQEEERRGGFVRIFPTQYTWERYSHLLTFKTMNQALDKYLYGDKPAGHEISKSVQQQHSEQYERKLPPLQQTMMQYQTQTIKSADVSKTCHQSPGKSIPEVGNRRNIARTSLCSEREAVPELGRRKSGNIVGTSFHTSRQVVSVVRGRKPVNYEEKCCRSGSKTVPEVEKRHGNIAQTCHHSGKKAGLDLWSRSPSGTKPKTLDTHIGSAGDKKKPPKMESARTECLWHQNEALLKKRSKEISNICDGFSSFYKQAFSEIKRL</sequence>
<evidence type="ECO:0000313" key="9">
    <source>
        <dbReference type="EMBL" id="CAH2302211.1"/>
    </source>
</evidence>
<evidence type="ECO:0000256" key="7">
    <source>
        <dbReference type="ARBA" id="ARBA00049274"/>
    </source>
</evidence>
<feature type="region of interest" description="Disordered" evidence="8">
    <location>
        <begin position="599"/>
        <end position="631"/>
    </location>
</feature>
<evidence type="ECO:0000256" key="6">
    <source>
        <dbReference type="ARBA" id="ARBA00041448"/>
    </source>
</evidence>
<evidence type="ECO:0000256" key="3">
    <source>
        <dbReference type="ARBA" id="ARBA00022701"/>
    </source>
</evidence>
<dbReference type="InterPro" id="IPR004344">
    <property type="entry name" value="TTL/TTLL_fam"/>
</dbReference>
<keyword evidence="4" id="KW-0547">Nucleotide-binding</keyword>
<keyword evidence="3" id="KW-0493">Microtubule</keyword>
<dbReference type="PANTHER" id="PTHR12241:SF145">
    <property type="entry name" value="TUBULIN POLYGLUTAMYLASE TTLL5"/>
    <property type="match status" value="1"/>
</dbReference>
<name>A0AAD1SMT9_PELCU</name>
<protein>
    <recommendedName>
        <fullName evidence="6">Tubulin--tyrosine ligase-like protein 5</fullName>
    </recommendedName>
</protein>
<organism evidence="9 10">
    <name type="scientific">Pelobates cultripes</name>
    <name type="common">Western spadefoot toad</name>
    <dbReference type="NCBI Taxonomy" id="61616"/>
    <lineage>
        <taxon>Eukaryota</taxon>
        <taxon>Metazoa</taxon>
        <taxon>Chordata</taxon>
        <taxon>Craniata</taxon>
        <taxon>Vertebrata</taxon>
        <taxon>Euteleostomi</taxon>
        <taxon>Amphibia</taxon>
        <taxon>Batrachia</taxon>
        <taxon>Anura</taxon>
        <taxon>Pelobatoidea</taxon>
        <taxon>Pelobatidae</taxon>
        <taxon>Pelobates</taxon>
    </lineage>
</organism>
<dbReference type="GO" id="GO:0005874">
    <property type="term" value="C:microtubule"/>
    <property type="evidence" value="ECO:0007669"/>
    <property type="project" value="UniProtKB-KW"/>
</dbReference>
<comment type="similarity">
    <text evidence="1">Belongs to the tubulin--tyrosine ligase family.</text>
</comment>
<dbReference type="Gene3D" id="3.30.470.20">
    <property type="entry name" value="ATP-grasp fold, B domain"/>
    <property type="match status" value="1"/>
</dbReference>
<dbReference type="GO" id="GO:0015631">
    <property type="term" value="F:tubulin binding"/>
    <property type="evidence" value="ECO:0007669"/>
    <property type="project" value="TreeGrafter"/>
</dbReference>
<evidence type="ECO:0000256" key="8">
    <source>
        <dbReference type="SAM" id="MobiDB-lite"/>
    </source>
</evidence>
<dbReference type="FunFam" id="3.30.470.20:FF:000009">
    <property type="entry name" value="tubulin polyglutamylase TTLL5 isoform X1"/>
    <property type="match status" value="1"/>
</dbReference>
<dbReference type="AlphaFoldDB" id="A0AAD1SMT9"/>
<gene>
    <name evidence="9" type="ORF">PECUL_23A019407</name>
</gene>
<evidence type="ECO:0000313" key="10">
    <source>
        <dbReference type="Proteomes" id="UP001295444"/>
    </source>
</evidence>
<comment type="catalytic activity">
    <reaction evidence="7">
        <text>L-glutamyl-[protein] + L-glutamate + ATP = gamma-L-glutamyl-L-glutamyl-[protein] + ADP + phosphate + H(+)</text>
        <dbReference type="Rhea" id="RHEA:60144"/>
        <dbReference type="Rhea" id="RHEA-COMP:10208"/>
        <dbReference type="Rhea" id="RHEA-COMP:15517"/>
        <dbReference type="ChEBI" id="CHEBI:15378"/>
        <dbReference type="ChEBI" id="CHEBI:29973"/>
        <dbReference type="ChEBI" id="CHEBI:29985"/>
        <dbReference type="ChEBI" id="CHEBI:30616"/>
        <dbReference type="ChEBI" id="CHEBI:43474"/>
        <dbReference type="ChEBI" id="CHEBI:143622"/>
        <dbReference type="ChEBI" id="CHEBI:456216"/>
    </reaction>
    <physiologicalReaction direction="left-to-right" evidence="7">
        <dbReference type="Rhea" id="RHEA:60145"/>
    </physiologicalReaction>
</comment>
<evidence type="ECO:0000256" key="4">
    <source>
        <dbReference type="ARBA" id="ARBA00022741"/>
    </source>
</evidence>
<dbReference type="GO" id="GO:0070740">
    <property type="term" value="F:tubulin-glutamic acid ligase activity"/>
    <property type="evidence" value="ECO:0007669"/>
    <property type="project" value="TreeGrafter"/>
</dbReference>
<reference evidence="9" key="1">
    <citation type="submission" date="2022-03" db="EMBL/GenBank/DDBJ databases">
        <authorList>
            <person name="Alioto T."/>
            <person name="Alioto T."/>
            <person name="Gomez Garrido J."/>
        </authorList>
    </citation>
    <scope>NUCLEOTIDE SEQUENCE</scope>
</reference>
<dbReference type="Pfam" id="PF03133">
    <property type="entry name" value="TTL"/>
    <property type="match status" value="1"/>
</dbReference>
<dbReference type="SUPFAM" id="SSF56059">
    <property type="entry name" value="Glutathione synthetase ATP-binding domain-like"/>
    <property type="match status" value="1"/>
</dbReference>